<dbReference type="PANTHER" id="PTHR30632">
    <property type="entry name" value="MOLYBDATE-BINDING PERIPLASMIC PROTEIN"/>
    <property type="match status" value="1"/>
</dbReference>
<protein>
    <submittedName>
        <fullName evidence="8">Molybdate ABC transporter substrate-binding protein</fullName>
    </submittedName>
</protein>
<organism evidence="8 9">
    <name type="scientific">Chlorobaculum thiosulfatiphilum</name>
    <name type="common">Chlorobium limicola f.sp. thiosulfatophilum</name>
    <dbReference type="NCBI Taxonomy" id="115852"/>
    <lineage>
        <taxon>Bacteria</taxon>
        <taxon>Pseudomonadati</taxon>
        <taxon>Chlorobiota</taxon>
        <taxon>Chlorobiia</taxon>
        <taxon>Chlorobiales</taxon>
        <taxon>Chlorobiaceae</taxon>
        <taxon>Chlorobaculum</taxon>
    </lineage>
</organism>
<feature type="binding site" evidence="6">
    <location>
        <position position="140"/>
    </location>
    <ligand>
        <name>molybdate</name>
        <dbReference type="ChEBI" id="CHEBI:36264"/>
    </ligand>
</feature>
<dbReference type="AlphaFoldDB" id="A0A5C4S8N1"/>
<evidence type="ECO:0000256" key="7">
    <source>
        <dbReference type="SAM" id="SignalP"/>
    </source>
</evidence>
<evidence type="ECO:0000313" key="8">
    <source>
        <dbReference type="EMBL" id="TNJ39923.1"/>
    </source>
</evidence>
<dbReference type="PANTHER" id="PTHR30632:SF0">
    <property type="entry name" value="SULFATE-BINDING PROTEIN"/>
    <property type="match status" value="1"/>
</dbReference>
<dbReference type="Gene3D" id="3.40.190.10">
    <property type="entry name" value="Periplasmic binding protein-like II"/>
    <property type="match status" value="2"/>
</dbReference>
<feature type="binding site" evidence="6">
    <location>
        <position position="185"/>
    </location>
    <ligand>
        <name>molybdate</name>
        <dbReference type="ChEBI" id="CHEBI:36264"/>
    </ligand>
</feature>
<gene>
    <name evidence="8" type="primary">modA</name>
    <name evidence="8" type="ORF">FGF66_02250</name>
</gene>
<feature type="binding site" evidence="6">
    <location>
        <position position="62"/>
    </location>
    <ligand>
        <name>molybdate</name>
        <dbReference type="ChEBI" id="CHEBI:36264"/>
    </ligand>
</feature>
<dbReference type="InterPro" id="IPR050682">
    <property type="entry name" value="ModA/WtpA"/>
</dbReference>
<dbReference type="OrthoDB" id="9785015at2"/>
<keyword evidence="3 6" id="KW-0479">Metal-binding</keyword>
<keyword evidence="2 6" id="KW-0500">Molybdenum</keyword>
<evidence type="ECO:0000256" key="6">
    <source>
        <dbReference type="PIRSR" id="PIRSR004846-1"/>
    </source>
</evidence>
<dbReference type="PIRSF" id="PIRSF004846">
    <property type="entry name" value="ModA"/>
    <property type="match status" value="1"/>
</dbReference>
<keyword evidence="9" id="KW-1185">Reference proteome</keyword>
<dbReference type="Proteomes" id="UP000308271">
    <property type="component" value="Unassembled WGS sequence"/>
</dbReference>
<name>A0A5C4S8N1_CHLTI</name>
<dbReference type="FunFam" id="3.40.190.10:FF:000035">
    <property type="entry name" value="Molybdate ABC transporter substrate-binding protein"/>
    <property type="match status" value="1"/>
</dbReference>
<evidence type="ECO:0000256" key="3">
    <source>
        <dbReference type="ARBA" id="ARBA00022723"/>
    </source>
</evidence>
<dbReference type="GO" id="GO:0030973">
    <property type="term" value="F:molybdate ion binding"/>
    <property type="evidence" value="ECO:0007669"/>
    <property type="project" value="UniProtKB-ARBA"/>
</dbReference>
<feature type="binding site" evidence="6">
    <location>
        <position position="167"/>
    </location>
    <ligand>
        <name>molybdate</name>
        <dbReference type="ChEBI" id="CHEBI:36264"/>
    </ligand>
</feature>
<dbReference type="GO" id="GO:0015689">
    <property type="term" value="P:molybdate ion transport"/>
    <property type="evidence" value="ECO:0007669"/>
    <property type="project" value="InterPro"/>
</dbReference>
<dbReference type="SUPFAM" id="SSF53850">
    <property type="entry name" value="Periplasmic binding protein-like II"/>
    <property type="match status" value="1"/>
</dbReference>
<dbReference type="GO" id="GO:0046872">
    <property type="term" value="F:metal ion binding"/>
    <property type="evidence" value="ECO:0007669"/>
    <property type="project" value="UniProtKB-KW"/>
</dbReference>
<feature type="signal peptide" evidence="7">
    <location>
        <begin position="1"/>
        <end position="24"/>
    </location>
</feature>
<dbReference type="InterPro" id="IPR005950">
    <property type="entry name" value="ModA"/>
</dbReference>
<keyword evidence="4 7" id="KW-0732">Signal</keyword>
<dbReference type="CDD" id="cd00993">
    <property type="entry name" value="PBP2_ModA_like"/>
    <property type="match status" value="1"/>
</dbReference>
<feature type="chain" id="PRO_5022939588" evidence="7">
    <location>
        <begin position="25"/>
        <end position="249"/>
    </location>
</feature>
<evidence type="ECO:0000256" key="5">
    <source>
        <dbReference type="ARBA" id="ARBA00062515"/>
    </source>
</evidence>
<reference evidence="8 9" key="1">
    <citation type="submission" date="2019-05" db="EMBL/GenBank/DDBJ databases">
        <title>Draft Whole-Genome sequence of the green sulfur bacterium Chlorobaculum thiosulfatiphilum DSM 249.</title>
        <authorList>
            <person name="Meyer T.E."/>
            <person name="Kyndt J.A."/>
        </authorList>
    </citation>
    <scope>NUCLEOTIDE SEQUENCE [LARGE SCALE GENOMIC DNA]</scope>
    <source>
        <strain evidence="8 9">DSM 249</strain>
    </source>
</reference>
<comment type="caution">
    <text evidence="8">The sequence shown here is derived from an EMBL/GenBank/DDBJ whole genome shotgun (WGS) entry which is preliminary data.</text>
</comment>
<dbReference type="Pfam" id="PF13531">
    <property type="entry name" value="SBP_bac_11"/>
    <property type="match status" value="1"/>
</dbReference>
<evidence type="ECO:0000256" key="2">
    <source>
        <dbReference type="ARBA" id="ARBA00022505"/>
    </source>
</evidence>
<evidence type="ECO:0000313" key="9">
    <source>
        <dbReference type="Proteomes" id="UP000308271"/>
    </source>
</evidence>
<comment type="subunit">
    <text evidence="5">The complex is composed of two ATP-binding proteins (ModC), two transmembrane proteins (ModB) and a solute-binding protein (ModA).</text>
</comment>
<comment type="similarity">
    <text evidence="1">Belongs to the bacterial solute-binding protein ModA family.</text>
</comment>
<dbReference type="NCBIfam" id="TIGR01256">
    <property type="entry name" value="modA"/>
    <property type="match status" value="1"/>
</dbReference>
<dbReference type="RefSeq" id="WP_139456225.1">
    <property type="nucleotide sequence ID" value="NZ_VDCH01000003.1"/>
</dbReference>
<evidence type="ECO:0000256" key="4">
    <source>
        <dbReference type="ARBA" id="ARBA00022729"/>
    </source>
</evidence>
<dbReference type="GO" id="GO:1901359">
    <property type="term" value="F:tungstate binding"/>
    <property type="evidence" value="ECO:0007669"/>
    <property type="project" value="UniProtKB-ARBA"/>
</dbReference>
<feature type="binding site" evidence="6">
    <location>
        <position position="34"/>
    </location>
    <ligand>
        <name>molybdate</name>
        <dbReference type="ChEBI" id="CHEBI:36264"/>
    </ligand>
</feature>
<proteinExistence type="inferred from homology"/>
<evidence type="ECO:0000256" key="1">
    <source>
        <dbReference type="ARBA" id="ARBA00009175"/>
    </source>
</evidence>
<sequence length="249" mass="26690">MQFRMPRIIAALLALMLTAVPAMAGQVSISAAASLKEAINEMADKFTATHAGTTIVKNFGASGALAGQIENGAPSDIFISASTEWIDYLLNKKMLDAKSRKNFAYNALVFAGATTKKVSGMSDLTKLDRIAIGSPKSVPAGEYAMESMKNSGLDKKLAAKLVMAKDVRECLTYAEMGEVDGSFVYRTDAMQAKKAKIRFVVPEKLHARVVYPMALTVSGAGNADAKAFFAWIQGGEAKSILKKYGFILK</sequence>
<accession>A0A5C4S8N1</accession>
<dbReference type="EMBL" id="VDCH01000003">
    <property type="protein sequence ID" value="TNJ39923.1"/>
    <property type="molecule type" value="Genomic_DNA"/>
</dbReference>